<dbReference type="PANTHER" id="PTHR47933">
    <property type="entry name" value="PENTATRICOPEPTIDE REPEAT-CONTAINING PROTEIN 1, MITOCHONDRIAL"/>
    <property type="match status" value="1"/>
</dbReference>
<proteinExistence type="inferred from homology"/>
<protein>
    <recommendedName>
        <fullName evidence="4">Pentatricopeptide repeat-containing protein-mitochondrial domain-containing protein</fullName>
    </recommendedName>
</protein>
<reference evidence="5" key="1">
    <citation type="submission" date="2022-12" db="EMBL/GenBank/DDBJ databases">
        <title>Draft genome assemblies for two species of Escallonia (Escalloniales).</title>
        <authorList>
            <person name="Chanderbali A."/>
            <person name="Dervinis C."/>
            <person name="Anghel I."/>
            <person name="Soltis D."/>
            <person name="Soltis P."/>
            <person name="Zapata F."/>
        </authorList>
    </citation>
    <scope>NUCLEOTIDE SEQUENCE</scope>
    <source>
        <strain evidence="5">UCBG64.0493</strain>
        <tissue evidence="5">Leaf</tissue>
    </source>
</reference>
<feature type="repeat" description="PPR" evidence="3">
    <location>
        <begin position="202"/>
        <end position="236"/>
    </location>
</feature>
<organism evidence="5 6">
    <name type="scientific">Escallonia herrerae</name>
    <dbReference type="NCBI Taxonomy" id="1293975"/>
    <lineage>
        <taxon>Eukaryota</taxon>
        <taxon>Viridiplantae</taxon>
        <taxon>Streptophyta</taxon>
        <taxon>Embryophyta</taxon>
        <taxon>Tracheophyta</taxon>
        <taxon>Spermatophyta</taxon>
        <taxon>Magnoliopsida</taxon>
        <taxon>eudicotyledons</taxon>
        <taxon>Gunneridae</taxon>
        <taxon>Pentapetalae</taxon>
        <taxon>asterids</taxon>
        <taxon>campanulids</taxon>
        <taxon>Escalloniales</taxon>
        <taxon>Escalloniaceae</taxon>
        <taxon>Escallonia</taxon>
    </lineage>
</organism>
<feature type="domain" description="Pentatricopeptide repeat-containing protein-mitochondrial" evidence="4">
    <location>
        <begin position="179"/>
        <end position="300"/>
    </location>
</feature>
<dbReference type="Pfam" id="PF12854">
    <property type="entry name" value="PPR_1"/>
    <property type="match status" value="1"/>
</dbReference>
<comment type="caution">
    <text evidence="5">The sequence shown here is derived from an EMBL/GenBank/DDBJ whole genome shotgun (WGS) entry which is preliminary data.</text>
</comment>
<feature type="repeat" description="PPR" evidence="3">
    <location>
        <begin position="379"/>
        <end position="413"/>
    </location>
</feature>
<dbReference type="InterPro" id="IPR011990">
    <property type="entry name" value="TPR-like_helical_dom_sf"/>
</dbReference>
<dbReference type="PANTHER" id="PTHR47933:SF69">
    <property type="entry name" value="OS07G0513200 PROTEIN"/>
    <property type="match status" value="1"/>
</dbReference>
<comment type="similarity">
    <text evidence="1">Belongs to the PPR family. P subfamily.</text>
</comment>
<dbReference type="Pfam" id="PF01535">
    <property type="entry name" value="PPR"/>
    <property type="match status" value="4"/>
</dbReference>
<keyword evidence="6" id="KW-1185">Reference proteome</keyword>
<evidence type="ECO:0000313" key="6">
    <source>
        <dbReference type="Proteomes" id="UP001188597"/>
    </source>
</evidence>
<dbReference type="Proteomes" id="UP001188597">
    <property type="component" value="Unassembled WGS sequence"/>
</dbReference>
<evidence type="ECO:0000256" key="1">
    <source>
        <dbReference type="ARBA" id="ARBA00007626"/>
    </source>
</evidence>
<evidence type="ECO:0000256" key="2">
    <source>
        <dbReference type="ARBA" id="ARBA00022737"/>
    </source>
</evidence>
<dbReference type="InterPro" id="IPR002885">
    <property type="entry name" value="PPR_rpt"/>
</dbReference>
<feature type="repeat" description="PPR" evidence="3">
    <location>
        <begin position="274"/>
        <end position="308"/>
    </location>
</feature>
<keyword evidence="2" id="KW-0677">Repeat</keyword>
<feature type="repeat" description="PPR" evidence="3">
    <location>
        <begin position="414"/>
        <end position="448"/>
    </location>
</feature>
<feature type="repeat" description="PPR" evidence="3">
    <location>
        <begin position="344"/>
        <end position="378"/>
    </location>
</feature>
<dbReference type="AlphaFoldDB" id="A0AA88WHA2"/>
<dbReference type="Pfam" id="PF23276">
    <property type="entry name" value="TPR_24"/>
    <property type="match status" value="1"/>
</dbReference>
<evidence type="ECO:0000313" key="5">
    <source>
        <dbReference type="EMBL" id="KAK3026209.1"/>
    </source>
</evidence>
<accession>A0AA88WHA2</accession>
<evidence type="ECO:0000256" key="3">
    <source>
        <dbReference type="PROSITE-ProRule" id="PRU00708"/>
    </source>
</evidence>
<dbReference type="InterPro" id="IPR051240">
    <property type="entry name" value="Mito_RNA-Proc/Resp"/>
</dbReference>
<evidence type="ECO:0000259" key="4">
    <source>
        <dbReference type="Pfam" id="PF23276"/>
    </source>
</evidence>
<feature type="repeat" description="PPR" evidence="3">
    <location>
        <begin position="550"/>
        <end position="584"/>
    </location>
</feature>
<feature type="repeat" description="PPR" evidence="3">
    <location>
        <begin position="450"/>
        <end position="484"/>
    </location>
</feature>
<dbReference type="Gene3D" id="1.25.40.10">
    <property type="entry name" value="Tetratricopeptide repeat domain"/>
    <property type="match status" value="4"/>
</dbReference>
<feature type="repeat" description="PPR" evidence="3">
    <location>
        <begin position="309"/>
        <end position="343"/>
    </location>
</feature>
<dbReference type="EMBL" id="JAVXUP010000510">
    <property type="protein sequence ID" value="KAK3026209.1"/>
    <property type="molecule type" value="Genomic_DNA"/>
</dbReference>
<dbReference type="NCBIfam" id="TIGR00756">
    <property type="entry name" value="PPR"/>
    <property type="match status" value="8"/>
</dbReference>
<name>A0AA88WHA2_9ASTE</name>
<dbReference type="PROSITE" id="PS51375">
    <property type="entry name" value="PPR"/>
    <property type="match status" value="10"/>
</dbReference>
<dbReference type="SUPFAM" id="SSF81901">
    <property type="entry name" value="HCP-like"/>
    <property type="match status" value="1"/>
</dbReference>
<gene>
    <name evidence="5" type="ORF">RJ639_040494</name>
</gene>
<dbReference type="GO" id="GO:0003729">
    <property type="term" value="F:mRNA binding"/>
    <property type="evidence" value="ECO:0007669"/>
    <property type="project" value="TreeGrafter"/>
</dbReference>
<dbReference type="InterPro" id="IPR057027">
    <property type="entry name" value="TPR_mt"/>
</dbReference>
<dbReference type="Pfam" id="PF13041">
    <property type="entry name" value="PPR_2"/>
    <property type="match status" value="1"/>
</dbReference>
<feature type="repeat" description="PPR" evidence="3">
    <location>
        <begin position="485"/>
        <end position="519"/>
    </location>
</feature>
<feature type="repeat" description="PPR" evidence="3">
    <location>
        <begin position="167"/>
        <end position="201"/>
    </location>
</feature>
<sequence>MAEAVMNSLAVTTTSNGYNCQYHSYPLRSHISRTPCGCFLYCAYRSVGRSKKRESGFYGLKMMSLSKGWHPWFGVAEPRMGVLIRSTSGDYQRFVPHDSCLEFGSVYGQEKDDFDVGSLRKKLPPWRNVSTVQQTSDFQTGVASQPLMVSERTITDENELHFLEERDEELLSKRILTLSRSNKVKSALELFSSMKFSGLKPNLHACNSLLSCLLRNEKVDEALRIFESMKATEMTTAHTCSLILKATADARGTDAALDMFEELLQISNIRKDFDAVVYNTMISACAKVNNWVQAEKIWKSLTCDGHVGTTITYRLLVCLFVRCGQNELALDAYHEMVQNGLKPAVDAVQAIIGACAKEGNWDLALSVFQKMLNSGLKPNIIACNALINSLGKAGKVSLAFKVYGLMKSLGLLPDAYTWNALLGALYRANRHADALRLFEDIQIEQCSVLNTHLYNTALMSCQRLGLWDRALQVLWQMEDSGLSVSTTSYNIVIGACEVARRPEVALQVYEHMVHQKHAPDTFTLLSLVRSCIWRSLWDEVEEILNRASPNGSLYNTAIQGMCLKGKIDSAKKLYKRMGEHGLKADGKTRAMMLQNLPKNSVRREKRRDKDMKAPDDTICRLKHSETIAFV</sequence>